<feature type="domain" description="Reticulon" evidence="7">
    <location>
        <begin position="18"/>
        <end position="214"/>
    </location>
</feature>
<keyword evidence="5 6" id="KW-0472">Membrane</keyword>
<keyword evidence="9" id="KW-1185">Reference proteome</keyword>
<evidence type="ECO:0000256" key="4">
    <source>
        <dbReference type="ARBA" id="ARBA00022989"/>
    </source>
</evidence>
<evidence type="ECO:0000256" key="2">
    <source>
        <dbReference type="ARBA" id="ARBA00022692"/>
    </source>
</evidence>
<dbReference type="GO" id="GO:0009617">
    <property type="term" value="P:response to bacterium"/>
    <property type="evidence" value="ECO:0007669"/>
    <property type="project" value="InterPro"/>
</dbReference>
<dbReference type="FunCoup" id="E1ZGI1">
    <property type="interactions" value="1491"/>
</dbReference>
<dbReference type="PROSITE" id="PS50845">
    <property type="entry name" value="RETICULON"/>
    <property type="match status" value="1"/>
</dbReference>
<protein>
    <recommendedName>
        <fullName evidence="6">Reticulon-like protein</fullName>
    </recommendedName>
</protein>
<feature type="transmembrane region" description="Helical" evidence="6">
    <location>
        <begin position="54"/>
        <end position="72"/>
    </location>
</feature>
<feature type="transmembrane region" description="Helical" evidence="6">
    <location>
        <begin position="139"/>
        <end position="159"/>
    </location>
</feature>
<proteinExistence type="predicted"/>
<dbReference type="InterPro" id="IPR045064">
    <property type="entry name" value="Reticulon-like"/>
</dbReference>
<keyword evidence="4 6" id="KW-1133">Transmembrane helix</keyword>
<evidence type="ECO:0000256" key="1">
    <source>
        <dbReference type="ARBA" id="ARBA00004477"/>
    </source>
</evidence>
<dbReference type="InParanoid" id="E1ZGI1"/>
<keyword evidence="3 6" id="KW-0256">Endoplasmic reticulum</keyword>
<gene>
    <name evidence="8" type="ORF">CHLNCDRAFT_58041</name>
</gene>
<dbReference type="PANTHER" id="PTHR10994">
    <property type="entry name" value="RETICULON"/>
    <property type="match status" value="1"/>
</dbReference>
<dbReference type="GO" id="GO:0005789">
    <property type="term" value="C:endoplasmic reticulum membrane"/>
    <property type="evidence" value="ECO:0007669"/>
    <property type="project" value="UniProtKB-SubCell"/>
</dbReference>
<organism evidence="9">
    <name type="scientific">Chlorella variabilis</name>
    <name type="common">Green alga</name>
    <dbReference type="NCBI Taxonomy" id="554065"/>
    <lineage>
        <taxon>Eukaryota</taxon>
        <taxon>Viridiplantae</taxon>
        <taxon>Chlorophyta</taxon>
        <taxon>core chlorophytes</taxon>
        <taxon>Trebouxiophyceae</taxon>
        <taxon>Chlorellales</taxon>
        <taxon>Chlorellaceae</taxon>
        <taxon>Chlorella clade</taxon>
        <taxon>Chlorella</taxon>
    </lineage>
</organism>
<dbReference type="RefSeq" id="XP_005847039.1">
    <property type="nucleotide sequence ID" value="XM_005846977.1"/>
</dbReference>
<evidence type="ECO:0000313" key="8">
    <source>
        <dbReference type="EMBL" id="EFN54937.1"/>
    </source>
</evidence>
<feature type="transmembrane region" description="Helical" evidence="6">
    <location>
        <begin position="30"/>
        <end position="47"/>
    </location>
</feature>
<dbReference type="Pfam" id="PF02453">
    <property type="entry name" value="Reticulon"/>
    <property type="match status" value="1"/>
</dbReference>
<dbReference type="EMBL" id="GL433846">
    <property type="protein sequence ID" value="EFN54937.1"/>
    <property type="molecule type" value="Genomic_DNA"/>
</dbReference>
<dbReference type="OMA" id="ITIIWVF"/>
<dbReference type="eggNOG" id="KOG1792">
    <property type="taxonomic scope" value="Eukaryota"/>
</dbReference>
<dbReference type="InterPro" id="IPR003388">
    <property type="entry name" value="Reticulon"/>
</dbReference>
<name>E1ZGI1_CHLVA</name>
<accession>E1ZGI1</accession>
<evidence type="ECO:0000256" key="6">
    <source>
        <dbReference type="RuleBase" id="RU363132"/>
    </source>
</evidence>
<evidence type="ECO:0000313" key="9">
    <source>
        <dbReference type="Proteomes" id="UP000008141"/>
    </source>
</evidence>
<dbReference type="AlphaFoldDB" id="E1ZGI1"/>
<evidence type="ECO:0000256" key="5">
    <source>
        <dbReference type="ARBA" id="ARBA00023136"/>
    </source>
</evidence>
<keyword evidence="2 6" id="KW-0812">Transmembrane</keyword>
<dbReference type="Proteomes" id="UP000008141">
    <property type="component" value="Unassembled WGS sequence"/>
</dbReference>
<comment type="subcellular location">
    <subcellularLocation>
        <location evidence="1 6">Endoplasmic reticulum membrane</location>
        <topology evidence="1 6">Multi-pass membrane protein</topology>
    </subcellularLocation>
</comment>
<dbReference type="KEGG" id="cvr:CHLNCDRAFT_58041"/>
<dbReference type="PANTHER" id="PTHR10994:SF193">
    <property type="entry name" value="RETICULON-LIKE PROTEIN"/>
    <property type="match status" value="1"/>
</dbReference>
<sequence length="214" mass="23257">MATSTPNRIKLPVKDPRLEELLLWRDPKRSGLVFGAITVAFGILQFAKINAIQTTAYLVAAAVLGCFVWNNVAKIAHKPPVPVPRLLKEGISEGQAKAVAEKATVYINKGLAFANRLASGKEAALTGAVVGVLYFVGKLAGIFSLLGLAYTAVLAAFTLPKVYELKKDEIDGIIDKCRTQFTAVYDKHLHKYISKIPRHTPAKPAESSSDRKEE</sequence>
<evidence type="ECO:0000256" key="3">
    <source>
        <dbReference type="ARBA" id="ARBA00022824"/>
    </source>
</evidence>
<dbReference type="GeneID" id="17354183"/>
<evidence type="ECO:0000259" key="7">
    <source>
        <dbReference type="PROSITE" id="PS50845"/>
    </source>
</evidence>
<reference evidence="8 9" key="1">
    <citation type="journal article" date="2010" name="Plant Cell">
        <title>The Chlorella variabilis NC64A genome reveals adaptation to photosymbiosis, coevolution with viruses, and cryptic sex.</title>
        <authorList>
            <person name="Blanc G."/>
            <person name="Duncan G."/>
            <person name="Agarkova I."/>
            <person name="Borodovsky M."/>
            <person name="Gurnon J."/>
            <person name="Kuo A."/>
            <person name="Lindquist E."/>
            <person name="Lucas S."/>
            <person name="Pangilinan J."/>
            <person name="Polle J."/>
            <person name="Salamov A."/>
            <person name="Terry A."/>
            <person name="Yamada T."/>
            <person name="Dunigan D.D."/>
            <person name="Grigoriev I.V."/>
            <person name="Claverie J.M."/>
            <person name="Van Etten J.L."/>
        </authorList>
    </citation>
    <scope>NUCLEOTIDE SEQUENCE [LARGE SCALE GENOMIC DNA]</scope>
    <source>
        <strain evidence="8 9">NC64A</strain>
    </source>
</reference>
<dbReference type="STRING" id="554065.E1ZGI1"/>
<dbReference type="OrthoDB" id="567788at2759"/>